<keyword evidence="2" id="KW-0812">Transmembrane</keyword>
<keyword evidence="2" id="KW-0472">Membrane</keyword>
<feature type="transmembrane region" description="Helical" evidence="2">
    <location>
        <begin position="127"/>
        <end position="145"/>
    </location>
</feature>
<keyword evidence="2" id="KW-1133">Transmembrane helix</keyword>
<proteinExistence type="predicted"/>
<protein>
    <submittedName>
        <fullName evidence="3">Uncharacterized protein</fullName>
    </submittedName>
</protein>
<evidence type="ECO:0000313" key="4">
    <source>
        <dbReference type="Proteomes" id="UP001501570"/>
    </source>
</evidence>
<feature type="region of interest" description="Disordered" evidence="1">
    <location>
        <begin position="150"/>
        <end position="170"/>
    </location>
</feature>
<evidence type="ECO:0000313" key="3">
    <source>
        <dbReference type="EMBL" id="GAA5187090.1"/>
    </source>
</evidence>
<dbReference type="Proteomes" id="UP001501570">
    <property type="component" value="Unassembled WGS sequence"/>
</dbReference>
<accession>A0ABP9RV11</accession>
<dbReference type="EMBL" id="BAABJQ010000009">
    <property type="protein sequence ID" value="GAA5187090.1"/>
    <property type="molecule type" value="Genomic_DNA"/>
</dbReference>
<organism evidence="3 4">
    <name type="scientific">Rugosimonospora acidiphila</name>
    <dbReference type="NCBI Taxonomy" id="556531"/>
    <lineage>
        <taxon>Bacteria</taxon>
        <taxon>Bacillati</taxon>
        <taxon>Actinomycetota</taxon>
        <taxon>Actinomycetes</taxon>
        <taxon>Micromonosporales</taxon>
        <taxon>Micromonosporaceae</taxon>
        <taxon>Rugosimonospora</taxon>
    </lineage>
</organism>
<comment type="caution">
    <text evidence="3">The sequence shown here is derived from an EMBL/GenBank/DDBJ whole genome shotgun (WGS) entry which is preliminary data.</text>
</comment>
<evidence type="ECO:0000256" key="2">
    <source>
        <dbReference type="SAM" id="Phobius"/>
    </source>
</evidence>
<reference evidence="4" key="1">
    <citation type="journal article" date="2019" name="Int. J. Syst. Evol. Microbiol.">
        <title>The Global Catalogue of Microorganisms (GCM) 10K type strain sequencing project: providing services to taxonomists for standard genome sequencing and annotation.</title>
        <authorList>
            <consortium name="The Broad Institute Genomics Platform"/>
            <consortium name="The Broad Institute Genome Sequencing Center for Infectious Disease"/>
            <person name="Wu L."/>
            <person name="Ma J."/>
        </authorList>
    </citation>
    <scope>NUCLEOTIDE SEQUENCE [LARGE SCALE GENOMIC DNA]</scope>
    <source>
        <strain evidence="4">JCM 18304</strain>
    </source>
</reference>
<feature type="transmembrane region" description="Helical" evidence="2">
    <location>
        <begin position="44"/>
        <end position="65"/>
    </location>
</feature>
<keyword evidence="4" id="KW-1185">Reference proteome</keyword>
<name>A0ABP9RV11_9ACTN</name>
<feature type="compositionally biased region" description="Low complexity" evidence="1">
    <location>
        <begin position="161"/>
        <end position="170"/>
    </location>
</feature>
<gene>
    <name evidence="3" type="ORF">GCM10023322_34630</name>
</gene>
<evidence type="ECO:0000256" key="1">
    <source>
        <dbReference type="SAM" id="MobiDB-lite"/>
    </source>
</evidence>
<feature type="transmembrane region" description="Helical" evidence="2">
    <location>
        <begin position="96"/>
        <end position="115"/>
    </location>
</feature>
<sequence>MDVAGRARVRPTGYRGSRRVADDGAPPGWQPGLMASMSGPRPRAIAILMTLEAASLAAASSIHLTHGSTGAGIPEAIICVVLAVGALVVHRRGARWRATALATVGFAIFGFLVGLNSTLRGHQFGDIAYHVTVLPVLIVTFVLALRSGSPAPGAPAPGRPETPAGAPQQP</sequence>
<feature type="transmembrane region" description="Helical" evidence="2">
    <location>
        <begin position="71"/>
        <end position="89"/>
    </location>
</feature>
<feature type="region of interest" description="Disordered" evidence="1">
    <location>
        <begin position="1"/>
        <end position="26"/>
    </location>
</feature>